<feature type="compositionally biased region" description="Polar residues" evidence="2">
    <location>
        <begin position="333"/>
        <end position="383"/>
    </location>
</feature>
<feature type="region of interest" description="Disordered" evidence="2">
    <location>
        <begin position="66"/>
        <end position="108"/>
    </location>
</feature>
<organism evidence="4 5">
    <name type="scientific">Monilinia laxa</name>
    <name type="common">Brown rot fungus</name>
    <name type="synonym">Sclerotinia laxa</name>
    <dbReference type="NCBI Taxonomy" id="61186"/>
    <lineage>
        <taxon>Eukaryota</taxon>
        <taxon>Fungi</taxon>
        <taxon>Dikarya</taxon>
        <taxon>Ascomycota</taxon>
        <taxon>Pezizomycotina</taxon>
        <taxon>Leotiomycetes</taxon>
        <taxon>Helotiales</taxon>
        <taxon>Sclerotiniaceae</taxon>
        <taxon>Monilinia</taxon>
    </lineage>
</organism>
<feature type="domain" description="Up-regulated during septation protein 1" evidence="3">
    <location>
        <begin position="453"/>
        <end position="572"/>
    </location>
</feature>
<dbReference type="InterPro" id="IPR029191">
    <property type="entry name" value="Uds1"/>
</dbReference>
<feature type="compositionally biased region" description="Polar residues" evidence="2">
    <location>
        <begin position="71"/>
        <end position="96"/>
    </location>
</feature>
<feature type="region of interest" description="Disordered" evidence="2">
    <location>
        <begin position="655"/>
        <end position="707"/>
    </location>
</feature>
<dbReference type="OrthoDB" id="5429395at2759"/>
<feature type="coiled-coil region" evidence="1">
    <location>
        <begin position="534"/>
        <end position="568"/>
    </location>
</feature>
<name>A0A5N6JZ75_MONLA</name>
<feature type="compositionally biased region" description="Low complexity" evidence="2">
    <location>
        <begin position="252"/>
        <end position="275"/>
    </location>
</feature>
<dbReference type="EMBL" id="VIGI01000010">
    <property type="protein sequence ID" value="KAB8294820.1"/>
    <property type="molecule type" value="Genomic_DNA"/>
</dbReference>
<gene>
    <name evidence="4" type="ORF">EYC80_006781</name>
</gene>
<evidence type="ECO:0000256" key="2">
    <source>
        <dbReference type="SAM" id="MobiDB-lite"/>
    </source>
</evidence>
<protein>
    <recommendedName>
        <fullName evidence="3">Up-regulated during septation protein 1 domain-containing protein</fullName>
    </recommendedName>
</protein>
<dbReference type="Pfam" id="PF15456">
    <property type="entry name" value="Uds1"/>
    <property type="match status" value="1"/>
</dbReference>
<accession>A0A5N6JZ75</accession>
<feature type="compositionally biased region" description="Polar residues" evidence="2">
    <location>
        <begin position="293"/>
        <end position="320"/>
    </location>
</feature>
<feature type="region of interest" description="Disordered" evidence="2">
    <location>
        <begin position="25"/>
        <end position="45"/>
    </location>
</feature>
<dbReference type="AlphaFoldDB" id="A0A5N6JZ75"/>
<feature type="compositionally biased region" description="Low complexity" evidence="2">
    <location>
        <begin position="198"/>
        <end position="210"/>
    </location>
</feature>
<feature type="compositionally biased region" description="Polar residues" evidence="2">
    <location>
        <begin position="413"/>
        <end position="423"/>
    </location>
</feature>
<feature type="region of interest" description="Disordered" evidence="2">
    <location>
        <begin position="163"/>
        <end position="423"/>
    </location>
</feature>
<evidence type="ECO:0000256" key="1">
    <source>
        <dbReference type="SAM" id="Coils"/>
    </source>
</evidence>
<keyword evidence="1" id="KW-0175">Coiled coil</keyword>
<evidence type="ECO:0000259" key="3">
    <source>
        <dbReference type="Pfam" id="PF15456"/>
    </source>
</evidence>
<comment type="caution">
    <text evidence="4">The sequence shown here is derived from an EMBL/GenBank/DDBJ whole genome shotgun (WGS) entry which is preliminary data.</text>
</comment>
<feature type="compositionally biased region" description="Polar residues" evidence="2">
    <location>
        <begin position="27"/>
        <end position="40"/>
    </location>
</feature>
<feature type="compositionally biased region" description="Basic and acidic residues" evidence="2">
    <location>
        <begin position="655"/>
        <end position="672"/>
    </location>
</feature>
<reference evidence="4 5" key="1">
    <citation type="submission" date="2019-06" db="EMBL/GenBank/DDBJ databases">
        <title>Genome Sequence of the Brown Rot Fungal Pathogen Monilinia laxa.</title>
        <authorList>
            <person name="De Miccolis Angelini R.M."/>
            <person name="Landi L."/>
            <person name="Abate D."/>
            <person name="Pollastro S."/>
            <person name="Romanazzi G."/>
            <person name="Faretra F."/>
        </authorList>
    </citation>
    <scope>NUCLEOTIDE SEQUENCE [LARGE SCALE GENOMIC DNA]</scope>
    <source>
        <strain evidence="4 5">Mlax316</strain>
    </source>
</reference>
<feature type="region of interest" description="Disordered" evidence="2">
    <location>
        <begin position="121"/>
        <end position="148"/>
    </location>
</feature>
<dbReference type="Proteomes" id="UP000326757">
    <property type="component" value="Unassembled WGS sequence"/>
</dbReference>
<sequence length="730" mass="81601">MAHIADFIVDAASSVGLNNLIARELSVSPSPQDIRSQSPATEEKEKYIWRMHQPSEAPRKYSIFPSKEKLSISSGRRSPNIDSESTFTSGDKQNIQKPKELNKRRKPSLTELGFMTTVHESAMDSPTIPGRPPIHERSFDAPGGKWRQNKYGESLVTCIEGPTIDEGSEADNKNNVSNNLKRQRSNSKNRPHSPHPLSPKSLAPLLIPSKNTPKPQRVRTHSSPSTLRSPTPPQVPPKSARMMEHSPHHKSSPFTPSSTTLSTAPTSVITTATTPNSPREGRSSPKPWMSFLSGRSSPRPTKDISTIMHQGVNESITSLPLPTPHRQFHAHSRNQSETFATQQQQRSGSLTHTPSQRHQSPGHYRNQSEAGITQKQRSGSLAPTPSHRRGEPEFGPPAMDRGRSKKRADGSHINGTSSRRTQVPTLEEQLAFDRLPQGVRVAQASSKLTQGEMETLRYQAIGQVNRFEVLNSKDVDELSRELRALDERCLYLRKTHRSLRAGRRNLHDRICTYLRSPRTARFSHDSILKQEEALAELDSSIDDWVSKLDQAENRRTRVRQKLLEHVAAAVFMPVTTPKERNDSAISMAVITPPRSPIKETIPIQEALLEVEIIPKLSEMELKQKRESRRRAVESIRIYADSDVFALLADVEDEINRMGDDPSEDSHPEEKKPKQPQPQLLQAQKKESTEASRPDNHLSPSAPSAATVPMSPFLLKPAVFVMPSHKQGVKV</sequence>
<feature type="compositionally biased region" description="Basic and acidic residues" evidence="2">
    <location>
        <begin position="683"/>
        <end position="695"/>
    </location>
</feature>
<feature type="compositionally biased region" description="Basic residues" evidence="2">
    <location>
        <begin position="181"/>
        <end position="193"/>
    </location>
</feature>
<evidence type="ECO:0000313" key="5">
    <source>
        <dbReference type="Proteomes" id="UP000326757"/>
    </source>
</evidence>
<evidence type="ECO:0000313" key="4">
    <source>
        <dbReference type="EMBL" id="KAB8294820.1"/>
    </source>
</evidence>
<proteinExistence type="predicted"/>
<keyword evidence="5" id="KW-1185">Reference proteome</keyword>